<evidence type="ECO:0008006" key="4">
    <source>
        <dbReference type="Google" id="ProtNLM"/>
    </source>
</evidence>
<dbReference type="Proteomes" id="UP000218231">
    <property type="component" value="Unassembled WGS sequence"/>
</dbReference>
<dbReference type="EMBL" id="LIAE01010384">
    <property type="protein sequence ID" value="PAV62182.1"/>
    <property type="molecule type" value="Genomic_DNA"/>
</dbReference>
<evidence type="ECO:0000313" key="2">
    <source>
        <dbReference type="EMBL" id="PAV62182.1"/>
    </source>
</evidence>
<keyword evidence="3" id="KW-1185">Reference proteome</keyword>
<feature type="signal peptide" evidence="1">
    <location>
        <begin position="1"/>
        <end position="15"/>
    </location>
</feature>
<name>A0A2A2JKU7_9BILA</name>
<dbReference type="AlphaFoldDB" id="A0A2A2JKU7"/>
<keyword evidence="1" id="KW-0732">Signal</keyword>
<organism evidence="2 3">
    <name type="scientific">Diploscapter pachys</name>
    <dbReference type="NCBI Taxonomy" id="2018661"/>
    <lineage>
        <taxon>Eukaryota</taxon>
        <taxon>Metazoa</taxon>
        <taxon>Ecdysozoa</taxon>
        <taxon>Nematoda</taxon>
        <taxon>Chromadorea</taxon>
        <taxon>Rhabditida</taxon>
        <taxon>Rhabditina</taxon>
        <taxon>Rhabditomorpha</taxon>
        <taxon>Rhabditoidea</taxon>
        <taxon>Rhabditidae</taxon>
        <taxon>Diploscapter</taxon>
    </lineage>
</organism>
<dbReference type="OrthoDB" id="5816129at2759"/>
<reference evidence="2 3" key="1">
    <citation type="journal article" date="2017" name="Curr. Biol.">
        <title>Genome architecture and evolution of a unichromosomal asexual nematode.</title>
        <authorList>
            <person name="Fradin H."/>
            <person name="Zegar C."/>
            <person name="Gutwein M."/>
            <person name="Lucas J."/>
            <person name="Kovtun M."/>
            <person name="Corcoran D."/>
            <person name="Baugh L.R."/>
            <person name="Kiontke K."/>
            <person name="Gunsalus K."/>
            <person name="Fitch D.H."/>
            <person name="Piano F."/>
        </authorList>
    </citation>
    <scope>NUCLEOTIDE SEQUENCE [LARGE SCALE GENOMIC DNA]</scope>
    <source>
        <strain evidence="2">PF1309</strain>
    </source>
</reference>
<accession>A0A2A2JKU7</accession>
<proteinExistence type="predicted"/>
<protein>
    <recommendedName>
        <fullName evidence="4">SXP/RAL-2 family protein Ani s 5-like cation-binding domain-containing protein</fullName>
    </recommendedName>
</protein>
<evidence type="ECO:0000313" key="3">
    <source>
        <dbReference type="Proteomes" id="UP000218231"/>
    </source>
</evidence>
<evidence type="ECO:0000256" key="1">
    <source>
        <dbReference type="SAM" id="SignalP"/>
    </source>
</evidence>
<gene>
    <name evidence="2" type="ORF">WR25_16985</name>
</gene>
<feature type="chain" id="PRO_5012991224" description="SXP/RAL-2 family protein Ani s 5-like cation-binding domain-containing protein" evidence="1">
    <location>
        <begin position="16"/>
        <end position="414"/>
    </location>
</feature>
<comment type="caution">
    <text evidence="2">The sequence shown here is derived from an EMBL/GenBank/DDBJ whole genome shotgun (WGS) entry which is preliminary data.</text>
</comment>
<sequence>MLLTVFFFLPSFVSTSLTGHPASDALTEKYINLSMEFIVAMKSTDVPEQELHQLAQRVLTYENDVHRVHEIYDNFLSNKSEEVKQVFIKNYLHDKKLEYVTERLNKLLGYYLTKDQIQRIRNTLHEQYDSGVDKEQMVVALRKELEKDMSEKKSEKTINMLLKDLKLLNKRQAGTMRLILCLALFFAVNAEDTNNDETKALKRHQFHHRAKRQCCSSSSNSCCSAATTQTSAQCIPACIIQCCQSSNNCQTSSSQSSCTNQCQQQCGQTSNSCNQCQSNCGSSCQTQSCQQSCIQLNCQQACGSSSNNCNNNNCQVTTPQAPIIIVIPAQSTTSSSCNSNCGQCQSSCQTSCNNACSTNQCAQTCTNQCQQQCNCCTTTAAPNNCQSTCQSTCQQTQSLSCVPVCLNICEGQSG</sequence>